<reference evidence="10 11" key="1">
    <citation type="journal article" date="2012" name="J. Bacteriol.">
        <title>Complete genome sequence of Mycoplasma wenyonii strain Massachusetts.</title>
        <authorList>
            <person name="Dos Santos A.P."/>
            <person name="Guimaraes A.M."/>
            <person name="do Nascimento N.C."/>
            <person name="Sanmiguel P.J."/>
            <person name="Messick J.B."/>
        </authorList>
    </citation>
    <scope>NUCLEOTIDE SEQUENCE [LARGE SCALE GENOMIC DNA]</scope>
    <source>
        <strain evidence="10 11">Massachusetts</strain>
    </source>
</reference>
<evidence type="ECO:0000256" key="7">
    <source>
        <dbReference type="ARBA" id="ARBA00023136"/>
    </source>
</evidence>
<evidence type="ECO:0000256" key="4">
    <source>
        <dbReference type="ARBA" id="ARBA00022475"/>
    </source>
</evidence>
<accession>I6Z5Z9</accession>
<dbReference type="GO" id="GO:0055085">
    <property type="term" value="P:transmembrane transport"/>
    <property type="evidence" value="ECO:0007669"/>
    <property type="project" value="InterPro"/>
</dbReference>
<dbReference type="PANTHER" id="PTHR42929">
    <property type="entry name" value="INNER MEMBRANE ABC TRANSPORTER PERMEASE PROTEIN YDCU-RELATED-RELATED"/>
    <property type="match status" value="1"/>
</dbReference>
<evidence type="ECO:0000256" key="3">
    <source>
        <dbReference type="ARBA" id="ARBA00022448"/>
    </source>
</evidence>
<comment type="similarity">
    <text evidence="2">Belongs to the binding-protein-dependent transport system permease family. CysTW subfamily.</text>
</comment>
<dbReference type="STRING" id="1197325.WEN_00985"/>
<keyword evidence="11" id="KW-1185">Reference proteome</keyword>
<evidence type="ECO:0000256" key="8">
    <source>
        <dbReference type="SAM" id="Phobius"/>
    </source>
</evidence>
<feature type="domain" description="ABC transmembrane type-1" evidence="9">
    <location>
        <begin position="61"/>
        <end position="253"/>
    </location>
</feature>
<dbReference type="Proteomes" id="UP000009005">
    <property type="component" value="Chromosome"/>
</dbReference>
<dbReference type="InterPro" id="IPR000515">
    <property type="entry name" value="MetI-like"/>
</dbReference>
<sequence length="299" mass="34289">MKLILNWTSFKLKKIDGLFVPFIVFILLTLVLPAVLMCTHSFRSLSDIQQAPLTSNIFFSFGISTMAASVALVVTLFLSFVLAFLIWSSFSSKWRKRLLLLLCLPLVTNYFIKLIGLKSCFDFFNGSQNSTYGIQYTIVGLVYLSLPLVTYNFINTFFSIPVAQRRAIRDLGQTSWGEIIHLLLPWSKTTFLSSSILFFLPSLFTTFISEFLNHDQGTRMVGEVITSLSNNIWAEGAKPFIVFLVSLLFTISVFFVVFWVSFYKFVGYQTKRVKNWLYLRAKRENIKQKSMQLVALNPI</sequence>
<evidence type="ECO:0000256" key="2">
    <source>
        <dbReference type="ARBA" id="ARBA00007069"/>
    </source>
</evidence>
<keyword evidence="5 8" id="KW-0812">Transmembrane</keyword>
<proteinExistence type="inferred from homology"/>
<evidence type="ECO:0000256" key="5">
    <source>
        <dbReference type="ARBA" id="ARBA00022692"/>
    </source>
</evidence>
<protein>
    <submittedName>
        <fullName evidence="10">Spermidine/putrescine transport system, inner membrane component</fullName>
    </submittedName>
</protein>
<feature type="transmembrane region" description="Helical" evidence="8">
    <location>
        <begin position="98"/>
        <end position="116"/>
    </location>
</feature>
<keyword evidence="4" id="KW-1003">Cell membrane</keyword>
<name>I6Z5Z9_MYCWM</name>
<dbReference type="SUPFAM" id="SSF161098">
    <property type="entry name" value="MetI-like"/>
    <property type="match status" value="1"/>
</dbReference>
<feature type="transmembrane region" description="Helical" evidence="8">
    <location>
        <begin position="136"/>
        <end position="158"/>
    </location>
</feature>
<gene>
    <name evidence="10" type="ordered locus">WEN_00985</name>
</gene>
<feature type="transmembrane region" description="Helical" evidence="8">
    <location>
        <begin position="240"/>
        <end position="262"/>
    </location>
</feature>
<keyword evidence="7 8" id="KW-0472">Membrane</keyword>
<dbReference type="PANTHER" id="PTHR42929:SF1">
    <property type="entry name" value="INNER MEMBRANE ABC TRANSPORTER PERMEASE PROTEIN YDCU-RELATED"/>
    <property type="match status" value="1"/>
</dbReference>
<comment type="subcellular location">
    <subcellularLocation>
        <location evidence="1">Cell membrane</location>
        <topology evidence="1">Multi-pass membrane protein</topology>
    </subcellularLocation>
</comment>
<dbReference type="OrthoDB" id="9807047at2"/>
<dbReference type="HOGENOM" id="CLU_908576_0_0_14"/>
<keyword evidence="3" id="KW-0813">Transport</keyword>
<evidence type="ECO:0000256" key="1">
    <source>
        <dbReference type="ARBA" id="ARBA00004651"/>
    </source>
</evidence>
<dbReference type="AlphaFoldDB" id="I6Z5Z9"/>
<dbReference type="PROSITE" id="PS50928">
    <property type="entry name" value="ABC_TM1"/>
    <property type="match status" value="1"/>
</dbReference>
<evidence type="ECO:0000313" key="10">
    <source>
        <dbReference type="EMBL" id="AFN64998.1"/>
    </source>
</evidence>
<organism evidence="10 11">
    <name type="scientific">Mycoplasma wenyonii (strain Massachusetts)</name>
    <name type="common">Eperythrozoon wenyonii</name>
    <dbReference type="NCBI Taxonomy" id="1197325"/>
    <lineage>
        <taxon>Bacteria</taxon>
        <taxon>Bacillati</taxon>
        <taxon>Mycoplasmatota</taxon>
        <taxon>Mollicutes</taxon>
        <taxon>Mycoplasmataceae</taxon>
        <taxon>Mycoplasma</taxon>
    </lineage>
</organism>
<feature type="transmembrane region" description="Helical" evidence="8">
    <location>
        <begin position="18"/>
        <end position="37"/>
    </location>
</feature>
<dbReference type="PATRIC" id="fig|1197325.3.peg.214"/>
<feature type="transmembrane region" description="Helical" evidence="8">
    <location>
        <begin position="57"/>
        <end position="86"/>
    </location>
</feature>
<dbReference type="RefSeq" id="WP_014849708.1">
    <property type="nucleotide sequence ID" value="NC_018149.1"/>
</dbReference>
<keyword evidence="6 8" id="KW-1133">Transmembrane helix</keyword>
<dbReference type="Gene3D" id="1.10.3720.10">
    <property type="entry name" value="MetI-like"/>
    <property type="match status" value="1"/>
</dbReference>
<evidence type="ECO:0000259" key="9">
    <source>
        <dbReference type="PROSITE" id="PS50928"/>
    </source>
</evidence>
<evidence type="ECO:0000313" key="11">
    <source>
        <dbReference type="Proteomes" id="UP000009005"/>
    </source>
</evidence>
<evidence type="ECO:0000256" key="6">
    <source>
        <dbReference type="ARBA" id="ARBA00022989"/>
    </source>
</evidence>
<dbReference type="GO" id="GO:0005886">
    <property type="term" value="C:plasma membrane"/>
    <property type="evidence" value="ECO:0007669"/>
    <property type="project" value="UniProtKB-SubCell"/>
</dbReference>
<dbReference type="KEGG" id="mwe:WEN_00985"/>
<dbReference type="EMBL" id="CP003703">
    <property type="protein sequence ID" value="AFN64998.1"/>
    <property type="molecule type" value="Genomic_DNA"/>
</dbReference>
<dbReference type="InterPro" id="IPR035906">
    <property type="entry name" value="MetI-like_sf"/>
</dbReference>